<organism evidence="1 2">
    <name type="scientific">Bradyrhizobium quebecense</name>
    <dbReference type="NCBI Taxonomy" id="2748629"/>
    <lineage>
        <taxon>Bacteria</taxon>
        <taxon>Pseudomonadati</taxon>
        <taxon>Pseudomonadota</taxon>
        <taxon>Alphaproteobacteria</taxon>
        <taxon>Hyphomicrobiales</taxon>
        <taxon>Nitrobacteraceae</taxon>
        <taxon>Bradyrhizobium</taxon>
    </lineage>
</organism>
<accession>A0ABS3MNE2</accession>
<proteinExistence type="predicted"/>
<sequence length="97" mass="10359">MDRRWILAGGGLLLLAITGVAVVTAEPSKGPAFIAGDQPVSEDQVRQKLQSDGWSNVQIVRDGRYFEAMGSKNGQTAKVAVDAQTGRLRAADDDDDD</sequence>
<evidence type="ECO:0008006" key="3">
    <source>
        <dbReference type="Google" id="ProtNLM"/>
    </source>
</evidence>
<reference evidence="1" key="1">
    <citation type="journal article" date="2021" name="Int. J. Syst. Evol. Microbiol.">
        <title>Bradyrhizobium septentrionale sp. nov. (sv. septentrionale) and Bradyrhizobium quebecense sp. nov. (sv. septentrionale) associated with legumes native to Canada possess rearranged symbiosis genes and numerous insertion sequences.</title>
        <authorList>
            <person name="Bromfield E.S.P."/>
            <person name="Cloutier S."/>
        </authorList>
    </citation>
    <scope>NUCLEOTIDE SEQUENCE</scope>
    <source>
        <strain evidence="1">12S5</strain>
    </source>
</reference>
<dbReference type="Proteomes" id="UP000692816">
    <property type="component" value="Unassembled WGS sequence"/>
</dbReference>
<gene>
    <name evidence="1" type="ORF">J4P68_27270</name>
</gene>
<evidence type="ECO:0000313" key="2">
    <source>
        <dbReference type="Proteomes" id="UP000692816"/>
    </source>
</evidence>
<keyword evidence="2" id="KW-1185">Reference proteome</keyword>
<dbReference type="EMBL" id="JAGEPA010000001">
    <property type="protein sequence ID" value="MBO1432954.1"/>
    <property type="molecule type" value="Genomic_DNA"/>
</dbReference>
<comment type="caution">
    <text evidence="1">The sequence shown here is derived from an EMBL/GenBank/DDBJ whole genome shotgun (WGS) entry which is preliminary data.</text>
</comment>
<evidence type="ECO:0000313" key="1">
    <source>
        <dbReference type="EMBL" id="MBO1432954.1"/>
    </source>
</evidence>
<protein>
    <recommendedName>
        <fullName evidence="3">PepSY domain-containing protein</fullName>
    </recommendedName>
</protein>
<dbReference type="RefSeq" id="WP_128971136.1">
    <property type="nucleotide sequence ID" value="NZ_CP088282.1"/>
</dbReference>
<name>A0ABS3MNE2_9BRAD</name>